<dbReference type="Proteomes" id="UP000831390">
    <property type="component" value="Chromosome"/>
</dbReference>
<sequence length="176" mass="19737">MKRKNLQEPYLKTLTSNWVTLPLMLILGFAGGFISAGYGWVKSGYQFFPSEIIVKPPPPNVTACFPDMGFAGALHFQKELSVQMHKNHLQQYSDSVVQSSIVTCLANGSSSFSLQLLHVSPRHFQVISTAAGGLAPYSRHTLITESGCYYLYPIPKRRSSDYDSLIQVRWKEYAKL</sequence>
<dbReference type="RefSeq" id="WP_243512752.1">
    <property type="nucleotide sequence ID" value="NZ_CP094534.1"/>
</dbReference>
<keyword evidence="1" id="KW-0812">Transmembrane</keyword>
<keyword evidence="1" id="KW-1133">Transmembrane helix</keyword>
<gene>
    <name evidence="2" type="ORF">MTP16_18480</name>
</gene>
<dbReference type="EMBL" id="CP094534">
    <property type="protein sequence ID" value="UOE33101.1"/>
    <property type="molecule type" value="Genomic_DNA"/>
</dbReference>
<keyword evidence="3" id="KW-1185">Reference proteome</keyword>
<evidence type="ECO:0000313" key="2">
    <source>
        <dbReference type="EMBL" id="UOE33101.1"/>
    </source>
</evidence>
<feature type="transmembrane region" description="Helical" evidence="1">
    <location>
        <begin position="21"/>
        <end position="41"/>
    </location>
</feature>
<accession>A0ABY4B4Z3</accession>
<reference evidence="2 3" key="1">
    <citation type="submission" date="2022-03" db="EMBL/GenBank/DDBJ databases">
        <title>Hymenobactersp. isolated from the air.</title>
        <authorList>
            <person name="Won M."/>
            <person name="Kwon S.-W."/>
        </authorList>
    </citation>
    <scope>NUCLEOTIDE SEQUENCE [LARGE SCALE GENOMIC DNA]</scope>
    <source>
        <strain evidence="2 3">KACC 22596</strain>
    </source>
</reference>
<protein>
    <submittedName>
        <fullName evidence="2">Uncharacterized protein</fullName>
    </submittedName>
</protein>
<evidence type="ECO:0000313" key="3">
    <source>
        <dbReference type="Proteomes" id="UP000831390"/>
    </source>
</evidence>
<keyword evidence="1" id="KW-0472">Membrane</keyword>
<name>A0ABY4B4Z3_9BACT</name>
<organism evidence="2 3">
    <name type="scientific">Hymenobacter monticola</name>
    <dbReference type="NCBI Taxonomy" id="1705399"/>
    <lineage>
        <taxon>Bacteria</taxon>
        <taxon>Pseudomonadati</taxon>
        <taxon>Bacteroidota</taxon>
        <taxon>Cytophagia</taxon>
        <taxon>Cytophagales</taxon>
        <taxon>Hymenobacteraceae</taxon>
        <taxon>Hymenobacter</taxon>
    </lineage>
</organism>
<proteinExistence type="predicted"/>
<evidence type="ECO:0000256" key="1">
    <source>
        <dbReference type="SAM" id="Phobius"/>
    </source>
</evidence>